<dbReference type="InterPro" id="IPR010266">
    <property type="entry name" value="NnrS"/>
</dbReference>
<dbReference type="HOGENOM" id="CLU_041785_2_0_4"/>
<organism evidence="2 3">
    <name type="scientific">Burkholderia vietnamiensis (strain G4 / LMG 22486)</name>
    <name type="common">Burkholderia cepacia (strain R1808)</name>
    <dbReference type="NCBI Taxonomy" id="269482"/>
    <lineage>
        <taxon>Bacteria</taxon>
        <taxon>Pseudomonadati</taxon>
        <taxon>Pseudomonadota</taxon>
        <taxon>Betaproteobacteria</taxon>
        <taxon>Burkholderiales</taxon>
        <taxon>Burkholderiaceae</taxon>
        <taxon>Burkholderia</taxon>
        <taxon>Burkholderia cepacia complex</taxon>
    </lineage>
</organism>
<feature type="transmembrane region" description="Helical" evidence="1">
    <location>
        <begin position="103"/>
        <end position="122"/>
    </location>
</feature>
<keyword evidence="1" id="KW-0472">Membrane</keyword>
<name>A4JSV3_BURVG</name>
<feature type="transmembrane region" description="Helical" evidence="1">
    <location>
        <begin position="128"/>
        <end position="146"/>
    </location>
</feature>
<feature type="transmembrane region" description="Helical" evidence="1">
    <location>
        <begin position="310"/>
        <end position="328"/>
    </location>
</feature>
<feature type="transmembrane region" description="Helical" evidence="1">
    <location>
        <begin position="158"/>
        <end position="178"/>
    </location>
</feature>
<keyword evidence="1" id="KW-0812">Transmembrane</keyword>
<feature type="transmembrane region" description="Helical" evidence="1">
    <location>
        <begin position="280"/>
        <end position="304"/>
    </location>
</feature>
<reference evidence="3" key="1">
    <citation type="submission" date="2007-03" db="EMBL/GenBank/DDBJ databases">
        <title>Complete sequence of chromosome 3 of Burkholderia vietnamiensis G4.</title>
        <authorList>
            <consortium name="US DOE Joint Genome Institute"/>
            <person name="Copeland A."/>
            <person name="Lucas S."/>
            <person name="Lapidus A."/>
            <person name="Barry K."/>
            <person name="Detter J.C."/>
            <person name="Glavina del Rio T."/>
            <person name="Hammon N."/>
            <person name="Israni S."/>
            <person name="Dalin E."/>
            <person name="Tice H."/>
            <person name="Pitluck S."/>
            <person name="Chain P."/>
            <person name="Malfatti S."/>
            <person name="Shin M."/>
            <person name="Vergez L."/>
            <person name="Schmutz J."/>
            <person name="Larimer F."/>
            <person name="Land M."/>
            <person name="Hauser L."/>
            <person name="Kyrpides N."/>
            <person name="Tiedje J."/>
            <person name="Richardson P."/>
        </authorList>
    </citation>
    <scope>NUCLEOTIDE SEQUENCE [LARGE SCALE GENOMIC DNA]</scope>
    <source>
        <strain evidence="3">G4 / LMG 22486</strain>
    </source>
</reference>
<feature type="transmembrane region" description="Helical" evidence="1">
    <location>
        <begin position="36"/>
        <end position="58"/>
    </location>
</feature>
<keyword evidence="1" id="KW-1133">Transmembrane helix</keyword>
<feature type="transmembrane region" description="Helical" evidence="1">
    <location>
        <begin position="190"/>
        <end position="213"/>
    </location>
</feature>
<feature type="transmembrane region" description="Helical" evidence="1">
    <location>
        <begin position="250"/>
        <end position="268"/>
    </location>
</feature>
<protein>
    <submittedName>
        <fullName evidence="2">NnrS family protein</fullName>
    </submittedName>
</protein>
<dbReference type="Pfam" id="PF05940">
    <property type="entry name" value="NnrS"/>
    <property type="match status" value="1"/>
</dbReference>
<feature type="transmembrane region" description="Helical" evidence="1">
    <location>
        <begin position="70"/>
        <end position="91"/>
    </location>
</feature>
<sequence>MTSSSIDGAHMKISEPMQAPSAPATPPLLQLGLRPFYLTGAGFASIAVAVWLAAWHGVPAAGRAGAMTGLMWHVHEMIFGFVAAIVVGFLLTATRAWTSRETLRGPALGALWLLWLAGRVLVWSGPAVPAAIVDALFLPVTAAVLLRVLLAAKNRHNVFLPVALLLFGALNVLFHVAVTTGRADLALRAAYAATGLVVFFVAVITGRIVPMFTMNAIPGFTMRRFRLVDTLAGPAVALTLFADALGAPGALQIAAALATAVLHAWRIVGWRSWRVGKRPIVWILHVSCLWIPIGFVLLALSVAGVVAHSLAVHALTVGAIGGAIVAMITRTALGHTGRMLVAGPWEQLCYWLVIVAAVLRVFGPLVPGVGYVVWLDASAACWIVAFAAYAVHYAPILMSPRADGRRD</sequence>
<dbReference type="KEGG" id="bvi:Bcep1808_6459"/>
<feature type="transmembrane region" description="Helical" evidence="1">
    <location>
        <begin position="348"/>
        <end position="365"/>
    </location>
</feature>
<dbReference type="AlphaFoldDB" id="A4JSV3"/>
<proteinExistence type="predicted"/>
<dbReference type="eggNOG" id="COG3213">
    <property type="taxonomic scope" value="Bacteria"/>
</dbReference>
<evidence type="ECO:0000313" key="2">
    <source>
        <dbReference type="EMBL" id="ABO59356.1"/>
    </source>
</evidence>
<evidence type="ECO:0000256" key="1">
    <source>
        <dbReference type="SAM" id="Phobius"/>
    </source>
</evidence>
<accession>A4JSV3</accession>
<dbReference type="Proteomes" id="UP000002287">
    <property type="component" value="Chromosome 3"/>
</dbReference>
<feature type="transmembrane region" description="Helical" evidence="1">
    <location>
        <begin position="371"/>
        <end position="391"/>
    </location>
</feature>
<gene>
    <name evidence="2" type="ordered locus">Bcep1808_6459</name>
</gene>
<feature type="transmembrane region" description="Helical" evidence="1">
    <location>
        <begin position="225"/>
        <end position="244"/>
    </location>
</feature>
<evidence type="ECO:0000313" key="3">
    <source>
        <dbReference type="Proteomes" id="UP000002287"/>
    </source>
</evidence>
<dbReference type="EMBL" id="CP000616">
    <property type="protein sequence ID" value="ABO59356.1"/>
    <property type="molecule type" value="Genomic_DNA"/>
</dbReference>